<dbReference type="PANTHER" id="PTHR42812:SF12">
    <property type="entry name" value="BETA-XYLOSIDASE-RELATED"/>
    <property type="match status" value="1"/>
</dbReference>
<feature type="active site" description="Proton acceptor" evidence="4">
    <location>
        <position position="13"/>
    </location>
</feature>
<dbReference type="InterPro" id="IPR051795">
    <property type="entry name" value="Glycosyl_Hydrlase_43"/>
</dbReference>
<dbReference type="InterPro" id="IPR006710">
    <property type="entry name" value="Glyco_hydro_43"/>
</dbReference>
<dbReference type="Gene3D" id="2.60.120.200">
    <property type="match status" value="1"/>
</dbReference>
<dbReference type="AlphaFoldDB" id="A0A840PV92"/>
<dbReference type="SUPFAM" id="SSF75005">
    <property type="entry name" value="Arabinanase/levansucrase/invertase"/>
    <property type="match status" value="1"/>
</dbReference>
<dbReference type="PANTHER" id="PTHR42812">
    <property type="entry name" value="BETA-XYLOSIDASE"/>
    <property type="match status" value="1"/>
</dbReference>
<evidence type="ECO:0000313" key="7">
    <source>
        <dbReference type="EMBL" id="MBB5139805.1"/>
    </source>
</evidence>
<dbReference type="InterPro" id="IPR023296">
    <property type="entry name" value="Glyco_hydro_beta-prop_sf"/>
</dbReference>
<dbReference type="SUPFAM" id="SSF49899">
    <property type="entry name" value="Concanavalin A-like lectins/glucanases"/>
    <property type="match status" value="1"/>
</dbReference>
<name>A0A840PV92_9ACTN</name>
<dbReference type="Proteomes" id="UP000578449">
    <property type="component" value="Unassembled WGS sequence"/>
</dbReference>
<gene>
    <name evidence="7" type="ORF">HNP84_009569</name>
</gene>
<comment type="caution">
    <text evidence="7">The sequence shown here is derived from an EMBL/GenBank/DDBJ whole genome shotgun (WGS) entry which is preliminary data.</text>
</comment>
<comment type="similarity">
    <text evidence="1 6">Belongs to the glycosyl hydrolase 43 family.</text>
</comment>
<keyword evidence="8" id="KW-1185">Reference proteome</keyword>
<evidence type="ECO:0000256" key="6">
    <source>
        <dbReference type="RuleBase" id="RU361187"/>
    </source>
</evidence>
<keyword evidence="2 6" id="KW-0378">Hydrolase</keyword>
<dbReference type="CDD" id="cd18617">
    <property type="entry name" value="GH43_XynB-like"/>
    <property type="match status" value="1"/>
</dbReference>
<protein>
    <recommendedName>
        <fullName evidence="9">Glycoside hydrolase family 43 protein</fullName>
    </recommendedName>
</protein>
<sequence length="500" mass="53940">MTTTPIIAGFYPDPTICRVGETYYIANSSFEYAPGVPIHRSTDLVSWTLVTNALQRPEQLDVRAAPASTGVYAPTLRHHGGRFWLVTTNVVEIHRGQMIVSADDPAGPWSEPVYVDGAIGIDPDLVWDEDGICHLTWASTAPELTGIISAPIDPATGAMLAPPKSLWNGTGLAYPEGPHLYRRDGWWYLLLAEGGTERGHAVTIARSRSLDGPFEAAPANPILTHRSSGHRVQNTGHADLVQLADGSWAMVYLGVRPRGQTPMFHVNGRETFIAGVEWVDGWPVVDEGRFAPVPPDHSFVDRFDSFELDRRWVSPNLFPHTFTTWQAPGRLVLTAPAEGDPRPVLAARARDLEWTAEARLDTSRGTGRFIVGIDGSHWYGLTADAETVEATVVVGPARTTIARVPVPPGDGVRLRISVREPAAAGPMPPPEPDVVELAVLAADGTPQVLGAFDGRYLSTEVAGGFTGRTFGVEPVAGEVVVREVSYRPHTPTDAESGTAS</sequence>
<dbReference type="RefSeq" id="WP_185056623.1">
    <property type="nucleotide sequence ID" value="NZ_BAABIX010000041.1"/>
</dbReference>
<keyword evidence="3 6" id="KW-0326">Glycosidase</keyword>
<evidence type="ECO:0000313" key="8">
    <source>
        <dbReference type="Proteomes" id="UP000578449"/>
    </source>
</evidence>
<evidence type="ECO:0000256" key="4">
    <source>
        <dbReference type="PIRSR" id="PIRSR606710-1"/>
    </source>
</evidence>
<accession>A0A840PV92</accession>
<organism evidence="7 8">
    <name type="scientific">Thermocatellispora tengchongensis</name>
    <dbReference type="NCBI Taxonomy" id="1073253"/>
    <lineage>
        <taxon>Bacteria</taxon>
        <taxon>Bacillati</taxon>
        <taxon>Actinomycetota</taxon>
        <taxon>Actinomycetes</taxon>
        <taxon>Streptosporangiales</taxon>
        <taxon>Streptosporangiaceae</taxon>
        <taxon>Thermocatellispora</taxon>
    </lineage>
</organism>
<evidence type="ECO:0000256" key="5">
    <source>
        <dbReference type="PIRSR" id="PIRSR606710-2"/>
    </source>
</evidence>
<proteinExistence type="inferred from homology"/>
<dbReference type="GO" id="GO:0005975">
    <property type="term" value="P:carbohydrate metabolic process"/>
    <property type="evidence" value="ECO:0007669"/>
    <property type="project" value="InterPro"/>
</dbReference>
<evidence type="ECO:0000256" key="1">
    <source>
        <dbReference type="ARBA" id="ARBA00009865"/>
    </source>
</evidence>
<evidence type="ECO:0000256" key="2">
    <source>
        <dbReference type="ARBA" id="ARBA00022801"/>
    </source>
</evidence>
<evidence type="ECO:0000256" key="3">
    <source>
        <dbReference type="ARBA" id="ARBA00023295"/>
    </source>
</evidence>
<dbReference type="Gene3D" id="2.115.10.20">
    <property type="entry name" value="Glycosyl hydrolase domain, family 43"/>
    <property type="match status" value="1"/>
</dbReference>
<dbReference type="GO" id="GO:0004553">
    <property type="term" value="F:hydrolase activity, hydrolyzing O-glycosyl compounds"/>
    <property type="evidence" value="ECO:0007669"/>
    <property type="project" value="InterPro"/>
</dbReference>
<feature type="site" description="Important for catalytic activity, responsible for pKa modulation of the active site Glu and correct orientation of both the proton donor and substrate" evidence="5">
    <location>
        <position position="122"/>
    </location>
</feature>
<dbReference type="Pfam" id="PF04616">
    <property type="entry name" value="Glyco_hydro_43"/>
    <property type="match status" value="1"/>
</dbReference>
<dbReference type="EMBL" id="JACHGN010000033">
    <property type="protein sequence ID" value="MBB5139805.1"/>
    <property type="molecule type" value="Genomic_DNA"/>
</dbReference>
<reference evidence="7 8" key="1">
    <citation type="submission" date="2020-08" db="EMBL/GenBank/DDBJ databases">
        <title>Genomic Encyclopedia of Type Strains, Phase IV (KMG-IV): sequencing the most valuable type-strain genomes for metagenomic binning, comparative biology and taxonomic classification.</title>
        <authorList>
            <person name="Goeker M."/>
        </authorList>
    </citation>
    <scope>NUCLEOTIDE SEQUENCE [LARGE SCALE GENOMIC DNA]</scope>
    <source>
        <strain evidence="7 8">DSM 45615</strain>
    </source>
</reference>
<feature type="active site" description="Proton donor" evidence="4">
    <location>
        <position position="176"/>
    </location>
</feature>
<evidence type="ECO:0008006" key="9">
    <source>
        <dbReference type="Google" id="ProtNLM"/>
    </source>
</evidence>
<dbReference type="InterPro" id="IPR013320">
    <property type="entry name" value="ConA-like_dom_sf"/>
</dbReference>